<gene>
    <name evidence="5" type="ORF">L207DRAFT_453928</name>
</gene>
<dbReference type="GO" id="GO:0032543">
    <property type="term" value="P:mitochondrial translation"/>
    <property type="evidence" value="ECO:0007669"/>
    <property type="project" value="UniProtKB-ARBA"/>
</dbReference>
<evidence type="ECO:0000313" key="6">
    <source>
        <dbReference type="Proteomes" id="UP000235786"/>
    </source>
</evidence>
<dbReference type="STRING" id="1149755.A0A2J6S0P9"/>
<accession>A0A2J6S0P9</accession>
<dbReference type="FunFam" id="3.30.160.20:FF:000070">
    <property type="entry name" value="Related to MRF1-peptide chain release factor, mitochondrial"/>
    <property type="match status" value="1"/>
</dbReference>
<dbReference type="PROSITE" id="PS00745">
    <property type="entry name" value="RF_PROK_I"/>
    <property type="match status" value="1"/>
</dbReference>
<evidence type="ECO:0000259" key="4">
    <source>
        <dbReference type="PROSITE" id="PS00745"/>
    </source>
</evidence>
<evidence type="ECO:0000256" key="2">
    <source>
        <dbReference type="ARBA" id="ARBA00022481"/>
    </source>
</evidence>
<evidence type="ECO:0000256" key="3">
    <source>
        <dbReference type="ARBA" id="ARBA00022917"/>
    </source>
</evidence>
<dbReference type="PANTHER" id="PTHR43804:SF7">
    <property type="entry name" value="LD18447P"/>
    <property type="match status" value="1"/>
</dbReference>
<dbReference type="EMBL" id="KZ613941">
    <property type="protein sequence ID" value="PMD44351.1"/>
    <property type="molecule type" value="Genomic_DNA"/>
</dbReference>
<proteinExistence type="inferred from homology"/>
<dbReference type="AlphaFoldDB" id="A0A2J6S0P9"/>
<dbReference type="InterPro" id="IPR000352">
    <property type="entry name" value="Pep_chain_release_fac_I"/>
</dbReference>
<dbReference type="GO" id="GO:0003747">
    <property type="term" value="F:translation release factor activity"/>
    <property type="evidence" value="ECO:0007669"/>
    <property type="project" value="InterPro"/>
</dbReference>
<dbReference type="SUPFAM" id="SSF75620">
    <property type="entry name" value="Release factor"/>
    <property type="match status" value="1"/>
</dbReference>
<keyword evidence="6" id="KW-1185">Reference proteome</keyword>
<organism evidence="5 6">
    <name type="scientific">Hyaloscypha variabilis (strain UAMH 11265 / GT02V1 / F)</name>
    <name type="common">Meliniomyces variabilis</name>
    <dbReference type="NCBI Taxonomy" id="1149755"/>
    <lineage>
        <taxon>Eukaryota</taxon>
        <taxon>Fungi</taxon>
        <taxon>Dikarya</taxon>
        <taxon>Ascomycota</taxon>
        <taxon>Pezizomycotina</taxon>
        <taxon>Leotiomycetes</taxon>
        <taxon>Helotiales</taxon>
        <taxon>Hyaloscyphaceae</taxon>
        <taxon>Hyaloscypha</taxon>
        <taxon>Hyaloscypha variabilis</taxon>
    </lineage>
</organism>
<evidence type="ECO:0000256" key="1">
    <source>
        <dbReference type="ARBA" id="ARBA00010835"/>
    </source>
</evidence>
<dbReference type="InterPro" id="IPR005139">
    <property type="entry name" value="PCRF"/>
</dbReference>
<evidence type="ECO:0000313" key="5">
    <source>
        <dbReference type="EMBL" id="PMD44351.1"/>
    </source>
</evidence>
<sequence length="428" mass="47311">MFGSPWICRRCINTYLKPGKRRLLRFSSTISHGSFSPALLARARSMASEHDRLSKETSETFDAKVSRRIGELKSVAAALKEWEDTRNSLSELNTLLNDPTTDSELRELAIEDLATTASELDTLSRNLATSLTPKHPFEDLPCLLEIRPGVGGGEAGLFAGDLLRMYRAYCSRKNMRASLLKFETEDGGSDASGDSPLQEAILEIDVPGAYGKLRSEAGVHRVQRVPATENKGRTHTSAVAVLVLPSLPTSGTEGQEVWEADLKDPNSDYYVNPTDVRTDVMRARGAGGQHVNTTDSAVRLTHIPTNTVVSMQDSRSQHQNRERAWQLLRSKLAQARREAREEEVARLRRGVIGVAKMGRGDKVRTYNYGQQRVTDHRSGLSVHNLDDVMEGGDELDKIIDSVKTWLGEREIEGLLAEDETTAAANVTK</sequence>
<feature type="domain" description="Prokaryotic-type class I peptide chain release factors" evidence="4">
    <location>
        <begin position="282"/>
        <end position="298"/>
    </location>
</feature>
<dbReference type="SMART" id="SM00937">
    <property type="entry name" value="PCRF"/>
    <property type="match status" value="1"/>
</dbReference>
<dbReference type="Pfam" id="PF03462">
    <property type="entry name" value="PCRF"/>
    <property type="match status" value="1"/>
</dbReference>
<dbReference type="Proteomes" id="UP000235786">
    <property type="component" value="Unassembled WGS sequence"/>
</dbReference>
<dbReference type="Gene3D" id="6.10.140.1950">
    <property type="match status" value="1"/>
</dbReference>
<name>A0A2J6S0P9_HYAVF</name>
<protein>
    <submittedName>
        <fullName evidence="5">Release factor</fullName>
    </submittedName>
</protein>
<dbReference type="InterPro" id="IPR045853">
    <property type="entry name" value="Pep_chain_release_fac_I_sf"/>
</dbReference>
<dbReference type="Gene3D" id="3.30.70.1660">
    <property type="match status" value="1"/>
</dbReference>
<dbReference type="PANTHER" id="PTHR43804">
    <property type="entry name" value="LD18447P"/>
    <property type="match status" value="1"/>
</dbReference>
<keyword evidence="3" id="KW-0648">Protein biosynthesis</keyword>
<dbReference type="GO" id="GO:0005739">
    <property type="term" value="C:mitochondrion"/>
    <property type="evidence" value="ECO:0007669"/>
    <property type="project" value="UniProtKB-ARBA"/>
</dbReference>
<dbReference type="Gene3D" id="3.30.160.20">
    <property type="match status" value="1"/>
</dbReference>
<comment type="similarity">
    <text evidence="1">Belongs to the prokaryotic/mitochondrial release factor family.</text>
</comment>
<dbReference type="InterPro" id="IPR050057">
    <property type="entry name" value="Prokaryotic/Mito_RF"/>
</dbReference>
<dbReference type="Pfam" id="PF00472">
    <property type="entry name" value="RF-1"/>
    <property type="match status" value="1"/>
</dbReference>
<dbReference type="OrthoDB" id="2019491at2759"/>
<keyword evidence="2" id="KW-0488">Methylation</keyword>
<reference evidence="5 6" key="1">
    <citation type="submission" date="2016-04" db="EMBL/GenBank/DDBJ databases">
        <title>A degradative enzymes factory behind the ericoid mycorrhizal symbiosis.</title>
        <authorList>
            <consortium name="DOE Joint Genome Institute"/>
            <person name="Martino E."/>
            <person name="Morin E."/>
            <person name="Grelet G."/>
            <person name="Kuo A."/>
            <person name="Kohler A."/>
            <person name="Daghino S."/>
            <person name="Barry K."/>
            <person name="Choi C."/>
            <person name="Cichocki N."/>
            <person name="Clum A."/>
            <person name="Copeland A."/>
            <person name="Hainaut M."/>
            <person name="Haridas S."/>
            <person name="Labutti K."/>
            <person name="Lindquist E."/>
            <person name="Lipzen A."/>
            <person name="Khouja H.-R."/>
            <person name="Murat C."/>
            <person name="Ohm R."/>
            <person name="Olson A."/>
            <person name="Spatafora J."/>
            <person name="Veneault-Fourrey C."/>
            <person name="Henrissat B."/>
            <person name="Grigoriev I."/>
            <person name="Martin F."/>
            <person name="Perotto S."/>
        </authorList>
    </citation>
    <scope>NUCLEOTIDE SEQUENCE [LARGE SCALE GENOMIC DNA]</scope>
    <source>
        <strain evidence="5 6">F</strain>
    </source>
</reference>